<feature type="transmembrane region" description="Helical" evidence="1">
    <location>
        <begin position="21"/>
        <end position="40"/>
    </location>
</feature>
<proteinExistence type="predicted"/>
<protein>
    <recommendedName>
        <fullName evidence="4">Major facilitator superfamily (MFS) profile domain-containing protein</fullName>
    </recommendedName>
</protein>
<dbReference type="SUPFAM" id="SSF103473">
    <property type="entry name" value="MFS general substrate transporter"/>
    <property type="match status" value="1"/>
</dbReference>
<evidence type="ECO:0000313" key="2">
    <source>
        <dbReference type="EMBL" id="KXA95684.1"/>
    </source>
</evidence>
<dbReference type="Proteomes" id="UP000070284">
    <property type="component" value="Unassembled WGS sequence"/>
</dbReference>
<evidence type="ECO:0000256" key="1">
    <source>
        <dbReference type="SAM" id="Phobius"/>
    </source>
</evidence>
<comment type="caution">
    <text evidence="2">The sequence shown here is derived from an EMBL/GenBank/DDBJ whole genome shotgun (WGS) entry which is preliminary data.</text>
</comment>
<gene>
    <name evidence="2" type="ORF">AKJ65_01235</name>
</gene>
<keyword evidence="3" id="KW-1185">Reference proteome</keyword>
<sequence length="76" mass="8359">MFPTLMLWVGDISSPSHLGRFSSYLTTFGFLGQFFAPIFLDPVLKSLGINEVFLVASLASMAGLVFSLLNLSRRKS</sequence>
<dbReference type="InterPro" id="IPR036259">
    <property type="entry name" value="MFS_trans_sf"/>
</dbReference>
<reference evidence="2 3" key="1">
    <citation type="journal article" date="2016" name="Sci. Rep.">
        <title>Metabolic traits of an uncultured archaeal lineage -MSBL1- from brine pools of the Red Sea.</title>
        <authorList>
            <person name="Mwirichia R."/>
            <person name="Alam I."/>
            <person name="Rashid M."/>
            <person name="Vinu M."/>
            <person name="Ba-Alawi W."/>
            <person name="Anthony Kamau A."/>
            <person name="Kamanda Ngugi D."/>
            <person name="Goker M."/>
            <person name="Klenk H.P."/>
            <person name="Bajic V."/>
            <person name="Stingl U."/>
        </authorList>
    </citation>
    <scope>NUCLEOTIDE SEQUENCE [LARGE SCALE GENOMIC DNA]</scope>
    <source>
        <strain evidence="2">SCGC-AAA259E19</strain>
    </source>
</reference>
<dbReference type="AlphaFoldDB" id="A0A133UN71"/>
<evidence type="ECO:0008006" key="4">
    <source>
        <dbReference type="Google" id="ProtNLM"/>
    </source>
</evidence>
<name>A0A133UN71_9EURY</name>
<keyword evidence="1" id="KW-1133">Transmembrane helix</keyword>
<organism evidence="2 3">
    <name type="scientific">candidate division MSBL1 archaeon SCGC-AAA259E19</name>
    <dbReference type="NCBI Taxonomy" id="1698264"/>
    <lineage>
        <taxon>Archaea</taxon>
        <taxon>Methanobacteriati</taxon>
        <taxon>Methanobacteriota</taxon>
        <taxon>candidate division MSBL1</taxon>
    </lineage>
</organism>
<dbReference type="Gene3D" id="1.20.1250.20">
    <property type="entry name" value="MFS general substrate transporter like domains"/>
    <property type="match status" value="1"/>
</dbReference>
<evidence type="ECO:0000313" key="3">
    <source>
        <dbReference type="Proteomes" id="UP000070284"/>
    </source>
</evidence>
<keyword evidence="1" id="KW-0472">Membrane</keyword>
<accession>A0A133UN71</accession>
<dbReference type="EMBL" id="LHXO01000009">
    <property type="protein sequence ID" value="KXA95684.1"/>
    <property type="molecule type" value="Genomic_DNA"/>
</dbReference>
<feature type="transmembrane region" description="Helical" evidence="1">
    <location>
        <begin position="52"/>
        <end position="71"/>
    </location>
</feature>
<keyword evidence="1" id="KW-0812">Transmembrane</keyword>